<dbReference type="AlphaFoldDB" id="A0A919GND5"/>
<name>A0A919GND5_9ACTN</name>
<protein>
    <recommendedName>
        <fullName evidence="4">HNH endonuclease</fullName>
    </recommendedName>
</protein>
<dbReference type="Proteomes" id="UP000603227">
    <property type="component" value="Unassembled WGS sequence"/>
</dbReference>
<organism evidence="2 3">
    <name type="scientific">Streptomyces capitiformicae</name>
    <dbReference type="NCBI Taxonomy" id="2014920"/>
    <lineage>
        <taxon>Bacteria</taxon>
        <taxon>Bacillati</taxon>
        <taxon>Actinomycetota</taxon>
        <taxon>Actinomycetes</taxon>
        <taxon>Kitasatosporales</taxon>
        <taxon>Streptomycetaceae</taxon>
        <taxon>Streptomyces</taxon>
    </lineage>
</organism>
<dbReference type="Gene3D" id="1.10.30.50">
    <property type="match status" value="1"/>
</dbReference>
<evidence type="ECO:0000256" key="1">
    <source>
        <dbReference type="SAM" id="MobiDB-lite"/>
    </source>
</evidence>
<accession>A0A919GND5</accession>
<reference evidence="2" key="2">
    <citation type="submission" date="2020-09" db="EMBL/GenBank/DDBJ databases">
        <authorList>
            <person name="Sun Q."/>
            <person name="Zhou Y."/>
        </authorList>
    </citation>
    <scope>NUCLEOTIDE SEQUENCE</scope>
    <source>
        <strain evidence="2">CGMCC 4.7403</strain>
    </source>
</reference>
<reference evidence="2" key="1">
    <citation type="journal article" date="2014" name="Int. J. Syst. Evol. Microbiol.">
        <title>Complete genome sequence of Corynebacterium casei LMG S-19264T (=DSM 44701T), isolated from a smear-ripened cheese.</title>
        <authorList>
            <consortium name="US DOE Joint Genome Institute (JGI-PGF)"/>
            <person name="Walter F."/>
            <person name="Albersmeier A."/>
            <person name="Kalinowski J."/>
            <person name="Ruckert C."/>
        </authorList>
    </citation>
    <scope>NUCLEOTIDE SEQUENCE</scope>
    <source>
        <strain evidence="2">CGMCC 4.7403</strain>
    </source>
</reference>
<feature type="region of interest" description="Disordered" evidence="1">
    <location>
        <begin position="68"/>
        <end position="96"/>
    </location>
</feature>
<evidence type="ECO:0000313" key="3">
    <source>
        <dbReference type="Proteomes" id="UP000603227"/>
    </source>
</evidence>
<dbReference type="RefSeq" id="WP_189783006.1">
    <property type="nucleotide sequence ID" value="NZ_BNAT01000009.1"/>
</dbReference>
<evidence type="ECO:0008006" key="4">
    <source>
        <dbReference type="Google" id="ProtNLM"/>
    </source>
</evidence>
<proteinExistence type="predicted"/>
<comment type="caution">
    <text evidence="2">The sequence shown here is derived from an EMBL/GenBank/DDBJ whole genome shotgun (WGS) entry which is preliminary data.</text>
</comment>
<sequence>MAGNPRNGRPYRRLCEQQRALGLPCWWCGDDIAYELTGRDAQTSGWAFTLDHALALSRGGDLLDPANARSAHRRCNSQRGNRTDAGRQPIRSSRRW</sequence>
<evidence type="ECO:0000313" key="2">
    <source>
        <dbReference type="EMBL" id="GHH87829.1"/>
    </source>
</evidence>
<dbReference type="EMBL" id="BNAT01000009">
    <property type="protein sequence ID" value="GHH87829.1"/>
    <property type="molecule type" value="Genomic_DNA"/>
</dbReference>
<keyword evidence="3" id="KW-1185">Reference proteome</keyword>
<gene>
    <name evidence="2" type="ORF">GCM10017771_30590</name>
</gene>